<keyword evidence="3" id="KW-1185">Reference proteome</keyword>
<gene>
    <name evidence="2" type="ORF">RCOM_1667490</name>
</gene>
<evidence type="ECO:0000313" key="2">
    <source>
        <dbReference type="EMBL" id="EEF47882.1"/>
    </source>
</evidence>
<feature type="compositionally biased region" description="Basic and acidic residues" evidence="1">
    <location>
        <begin position="33"/>
        <end position="43"/>
    </location>
</feature>
<dbReference type="AlphaFoldDB" id="B9RL63"/>
<organism evidence="2 3">
    <name type="scientific">Ricinus communis</name>
    <name type="common">Castor bean</name>
    <dbReference type="NCBI Taxonomy" id="3988"/>
    <lineage>
        <taxon>Eukaryota</taxon>
        <taxon>Viridiplantae</taxon>
        <taxon>Streptophyta</taxon>
        <taxon>Embryophyta</taxon>
        <taxon>Tracheophyta</taxon>
        <taxon>Spermatophyta</taxon>
        <taxon>Magnoliopsida</taxon>
        <taxon>eudicotyledons</taxon>
        <taxon>Gunneridae</taxon>
        <taxon>Pentapetalae</taxon>
        <taxon>rosids</taxon>
        <taxon>fabids</taxon>
        <taxon>Malpighiales</taxon>
        <taxon>Euphorbiaceae</taxon>
        <taxon>Acalyphoideae</taxon>
        <taxon>Acalypheae</taxon>
        <taxon>Ricinus</taxon>
    </lineage>
</organism>
<sequence>MLPANMLKLKPMFLRLLLEEDPLEVLEDEDTKDYENNKSHDPSDSDDDLVDGKDVETEMDEDPIDIDYSTDYLLPRHLSLSPPIKYDDIEPHMTKSLVVILHKPPASLCMAQDISSVPEFADPLSGLNFFFLAATSSLLSTSLTSPTEATVKFAKQTLHQLTLLELLTLNKDEQ</sequence>
<name>B9RL63_RICCO</name>
<evidence type="ECO:0000313" key="3">
    <source>
        <dbReference type="Proteomes" id="UP000008311"/>
    </source>
</evidence>
<accession>B9RL63</accession>
<reference evidence="3" key="1">
    <citation type="journal article" date="2010" name="Nat. Biotechnol.">
        <title>Draft genome sequence of the oilseed species Ricinus communis.</title>
        <authorList>
            <person name="Chan A.P."/>
            <person name="Crabtree J."/>
            <person name="Zhao Q."/>
            <person name="Lorenzi H."/>
            <person name="Orvis J."/>
            <person name="Puiu D."/>
            <person name="Melake-Berhan A."/>
            <person name="Jones K.M."/>
            <person name="Redman J."/>
            <person name="Chen G."/>
            <person name="Cahoon E.B."/>
            <person name="Gedil M."/>
            <person name="Stanke M."/>
            <person name="Haas B.J."/>
            <person name="Wortman J.R."/>
            <person name="Fraser-Liggett C.M."/>
            <person name="Ravel J."/>
            <person name="Rabinowicz P.D."/>
        </authorList>
    </citation>
    <scope>NUCLEOTIDE SEQUENCE [LARGE SCALE GENOMIC DNA]</scope>
    <source>
        <strain evidence="3">cv. Hale</strain>
    </source>
</reference>
<feature type="region of interest" description="Disordered" evidence="1">
    <location>
        <begin position="25"/>
        <end position="52"/>
    </location>
</feature>
<evidence type="ECO:0000256" key="1">
    <source>
        <dbReference type="SAM" id="MobiDB-lite"/>
    </source>
</evidence>
<dbReference type="EMBL" id="EQ973787">
    <property type="protein sequence ID" value="EEF47882.1"/>
    <property type="molecule type" value="Genomic_DNA"/>
</dbReference>
<dbReference type="InParanoid" id="B9RL63"/>
<proteinExistence type="predicted"/>
<protein>
    <submittedName>
        <fullName evidence="2">Uncharacterized protein</fullName>
    </submittedName>
</protein>
<dbReference type="Proteomes" id="UP000008311">
    <property type="component" value="Unassembled WGS sequence"/>
</dbReference>